<evidence type="ECO:0000313" key="2">
    <source>
        <dbReference type="EMBL" id="SDD03918.1"/>
    </source>
</evidence>
<reference evidence="2 3" key="1">
    <citation type="submission" date="2016-10" db="EMBL/GenBank/DDBJ databases">
        <authorList>
            <person name="de Groot N.N."/>
        </authorList>
    </citation>
    <scope>NUCLEOTIDE SEQUENCE [LARGE SCALE GENOMIC DNA]</scope>
    <source>
        <strain evidence="2 3">CPCC 100156</strain>
    </source>
</reference>
<dbReference type="SUPFAM" id="SSF56935">
    <property type="entry name" value="Porins"/>
    <property type="match status" value="1"/>
</dbReference>
<protein>
    <submittedName>
        <fullName evidence="2">Phosphate-selective porin OprO and OprP</fullName>
    </submittedName>
</protein>
<dbReference type="Gene3D" id="2.40.160.10">
    <property type="entry name" value="Porin"/>
    <property type="match status" value="1"/>
</dbReference>
<dbReference type="EMBL" id="FMZX01000004">
    <property type="protein sequence ID" value="SDD03918.1"/>
    <property type="molecule type" value="Genomic_DNA"/>
</dbReference>
<name>A0A1G6RH80_9PROT</name>
<evidence type="ECO:0000313" key="3">
    <source>
        <dbReference type="Proteomes" id="UP000198925"/>
    </source>
</evidence>
<dbReference type="Proteomes" id="UP000198925">
    <property type="component" value="Unassembled WGS sequence"/>
</dbReference>
<proteinExistence type="predicted"/>
<dbReference type="InterPro" id="IPR023614">
    <property type="entry name" value="Porin_dom_sf"/>
</dbReference>
<sequence length="483" mass="53336">MEAIERQIRSLQGELTRMRRDMQVRETETRAAKQDAAQARSEAQAAQRQVETTQRQIEAAPRLTGQPPADQVRIGFPSNRPTITSADGRFSAYLGAQFQYDIGGAIQGDRTAGAPRLNSFGENLRRGRLFFGFKYDDLLLSVTPDFGGSPDGTPSLYEANLTWTPIRPLALTVGYYKPYYGLADSMSSNDFLLLERPSIMEIARNIVAGDSRASVGGRWAASRWFAAGYLTGDVAGSNSSNQATSGQTGFVGRVAGRPYTDADTDLHLGLTGSYAFDLRRQADGQTLRLRDRPEWRAGDPSTRLIDTGNLPADHASTWGPEFGVRWRNFMLQGEYQQINVEQAQASGALRPDLTFDGGYVEASWVMTGEPRRYSTSSAAFGRPSPKHPFDFRGGGWGAWELMARYSVADLNDKVTRGRAQTTTGGVYGGRQEVVGLGLSWYPTNFLRFMLDWNIVNVDRLNTAGTQQIGDRFHTIGLRSQMAF</sequence>
<evidence type="ECO:0000256" key="1">
    <source>
        <dbReference type="SAM" id="MobiDB-lite"/>
    </source>
</evidence>
<dbReference type="InterPro" id="IPR010870">
    <property type="entry name" value="Porin_O/P"/>
</dbReference>
<dbReference type="Pfam" id="PF07396">
    <property type="entry name" value="Porin_O_P"/>
    <property type="match status" value="1"/>
</dbReference>
<feature type="compositionally biased region" description="Low complexity" evidence="1">
    <location>
        <begin position="34"/>
        <end position="49"/>
    </location>
</feature>
<accession>A0A1G6RH80</accession>
<dbReference type="STRING" id="938405.SAMN02927895_05066"/>
<dbReference type="AlphaFoldDB" id="A0A1G6RH80"/>
<keyword evidence="3" id="KW-1185">Reference proteome</keyword>
<organism evidence="2 3">
    <name type="scientific">Belnapia rosea</name>
    <dbReference type="NCBI Taxonomy" id="938405"/>
    <lineage>
        <taxon>Bacteria</taxon>
        <taxon>Pseudomonadati</taxon>
        <taxon>Pseudomonadota</taxon>
        <taxon>Alphaproteobacteria</taxon>
        <taxon>Acetobacterales</taxon>
        <taxon>Roseomonadaceae</taxon>
        <taxon>Belnapia</taxon>
    </lineage>
</organism>
<feature type="region of interest" description="Disordered" evidence="1">
    <location>
        <begin position="31"/>
        <end position="71"/>
    </location>
</feature>
<gene>
    <name evidence="2" type="ORF">SAMN04487779_100411</name>
</gene>